<dbReference type="AlphaFoldDB" id="A0A9D4HCF5"/>
<keyword evidence="3" id="KW-1185">Reference proteome</keyword>
<evidence type="ECO:0000313" key="3">
    <source>
        <dbReference type="Proteomes" id="UP000828390"/>
    </source>
</evidence>
<gene>
    <name evidence="2" type="ORF">DPMN_104945</name>
</gene>
<name>A0A9D4HCF5_DREPO</name>
<protein>
    <submittedName>
        <fullName evidence="2">Uncharacterized protein</fullName>
    </submittedName>
</protein>
<reference evidence="2" key="1">
    <citation type="journal article" date="2019" name="bioRxiv">
        <title>The Genome of the Zebra Mussel, Dreissena polymorpha: A Resource for Invasive Species Research.</title>
        <authorList>
            <person name="McCartney M.A."/>
            <person name="Auch B."/>
            <person name="Kono T."/>
            <person name="Mallez S."/>
            <person name="Zhang Y."/>
            <person name="Obille A."/>
            <person name="Becker A."/>
            <person name="Abrahante J.E."/>
            <person name="Garbe J."/>
            <person name="Badalamenti J.P."/>
            <person name="Herman A."/>
            <person name="Mangelson H."/>
            <person name="Liachko I."/>
            <person name="Sullivan S."/>
            <person name="Sone E.D."/>
            <person name="Koren S."/>
            <person name="Silverstein K.A.T."/>
            <person name="Beckman K.B."/>
            <person name="Gohl D.M."/>
        </authorList>
    </citation>
    <scope>NUCLEOTIDE SEQUENCE</scope>
    <source>
        <strain evidence="2">Duluth1</strain>
        <tissue evidence="2">Whole animal</tissue>
    </source>
</reference>
<accession>A0A9D4HCF5</accession>
<organism evidence="2 3">
    <name type="scientific">Dreissena polymorpha</name>
    <name type="common">Zebra mussel</name>
    <name type="synonym">Mytilus polymorpha</name>
    <dbReference type="NCBI Taxonomy" id="45954"/>
    <lineage>
        <taxon>Eukaryota</taxon>
        <taxon>Metazoa</taxon>
        <taxon>Spiralia</taxon>
        <taxon>Lophotrochozoa</taxon>
        <taxon>Mollusca</taxon>
        <taxon>Bivalvia</taxon>
        <taxon>Autobranchia</taxon>
        <taxon>Heteroconchia</taxon>
        <taxon>Euheterodonta</taxon>
        <taxon>Imparidentia</taxon>
        <taxon>Neoheterodontei</taxon>
        <taxon>Myida</taxon>
        <taxon>Dreissenoidea</taxon>
        <taxon>Dreissenidae</taxon>
        <taxon>Dreissena</taxon>
    </lineage>
</organism>
<feature type="region of interest" description="Disordered" evidence="1">
    <location>
        <begin position="53"/>
        <end position="74"/>
    </location>
</feature>
<evidence type="ECO:0000256" key="1">
    <source>
        <dbReference type="SAM" id="MobiDB-lite"/>
    </source>
</evidence>
<sequence>MIRVDRSQISVIGPWCYSERPREFRHVQDLFRHVKGQHPYIYNDLPPKSLSTMNSSMSGIPLSTSPSTPNISPYDEARAARDAVVRWASGRTPVASQ</sequence>
<dbReference type="Proteomes" id="UP000828390">
    <property type="component" value="Unassembled WGS sequence"/>
</dbReference>
<proteinExistence type="predicted"/>
<reference evidence="2" key="2">
    <citation type="submission" date="2020-11" db="EMBL/GenBank/DDBJ databases">
        <authorList>
            <person name="McCartney M.A."/>
            <person name="Auch B."/>
            <person name="Kono T."/>
            <person name="Mallez S."/>
            <person name="Becker A."/>
            <person name="Gohl D.M."/>
            <person name="Silverstein K.A.T."/>
            <person name="Koren S."/>
            <person name="Bechman K.B."/>
            <person name="Herman A."/>
            <person name="Abrahante J.E."/>
            <person name="Garbe J."/>
        </authorList>
    </citation>
    <scope>NUCLEOTIDE SEQUENCE</scope>
    <source>
        <strain evidence="2">Duluth1</strain>
        <tissue evidence="2">Whole animal</tissue>
    </source>
</reference>
<dbReference type="EMBL" id="JAIWYP010000004">
    <property type="protein sequence ID" value="KAH3831675.1"/>
    <property type="molecule type" value="Genomic_DNA"/>
</dbReference>
<evidence type="ECO:0000313" key="2">
    <source>
        <dbReference type="EMBL" id="KAH3831675.1"/>
    </source>
</evidence>
<comment type="caution">
    <text evidence="2">The sequence shown here is derived from an EMBL/GenBank/DDBJ whole genome shotgun (WGS) entry which is preliminary data.</text>
</comment>
<feature type="compositionally biased region" description="Polar residues" evidence="1">
    <location>
        <begin position="53"/>
        <end position="71"/>
    </location>
</feature>